<gene>
    <name evidence="1" type="ORF">Cgig2_014606</name>
</gene>
<proteinExistence type="predicted"/>
<dbReference type="AlphaFoldDB" id="A0A9Q1L0C8"/>
<name>A0A9Q1L0C8_9CARY</name>
<accession>A0A9Q1L0C8</accession>
<sequence>MTKNLLQLKVATKVEKGKTSPDYLGSLWGIGVAEPQQLHIAEVTLWQYIKFRHRSAGLLLANIITDWLLRDATASSISSLSNFEVPSTPNMSRHQFIFRCLSFLQFSKISMILSLKKVPQLRSRYIMFGQSNANLLVVSSPHSRYIGLNEGGVQCPRKQGDNRRASLSCR</sequence>
<comment type="caution">
    <text evidence="1">The sequence shown here is derived from an EMBL/GenBank/DDBJ whole genome shotgun (WGS) entry which is preliminary data.</text>
</comment>
<evidence type="ECO:0000313" key="2">
    <source>
        <dbReference type="Proteomes" id="UP001153076"/>
    </source>
</evidence>
<dbReference type="Proteomes" id="UP001153076">
    <property type="component" value="Unassembled WGS sequence"/>
</dbReference>
<reference evidence="1" key="1">
    <citation type="submission" date="2022-04" db="EMBL/GenBank/DDBJ databases">
        <title>Carnegiea gigantea Genome sequencing and assembly v2.</title>
        <authorList>
            <person name="Copetti D."/>
            <person name="Sanderson M.J."/>
            <person name="Burquez A."/>
            <person name="Wojciechowski M.F."/>
        </authorList>
    </citation>
    <scope>NUCLEOTIDE SEQUENCE</scope>
    <source>
        <strain evidence="1">SGP5-SGP5p</strain>
        <tissue evidence="1">Aerial part</tissue>
    </source>
</reference>
<evidence type="ECO:0000313" key="1">
    <source>
        <dbReference type="EMBL" id="KAJ8452843.1"/>
    </source>
</evidence>
<keyword evidence="2" id="KW-1185">Reference proteome</keyword>
<dbReference type="EMBL" id="JAKOGI010000002">
    <property type="protein sequence ID" value="KAJ8452843.1"/>
    <property type="molecule type" value="Genomic_DNA"/>
</dbReference>
<organism evidence="1 2">
    <name type="scientific">Carnegiea gigantea</name>
    <dbReference type="NCBI Taxonomy" id="171969"/>
    <lineage>
        <taxon>Eukaryota</taxon>
        <taxon>Viridiplantae</taxon>
        <taxon>Streptophyta</taxon>
        <taxon>Embryophyta</taxon>
        <taxon>Tracheophyta</taxon>
        <taxon>Spermatophyta</taxon>
        <taxon>Magnoliopsida</taxon>
        <taxon>eudicotyledons</taxon>
        <taxon>Gunneridae</taxon>
        <taxon>Pentapetalae</taxon>
        <taxon>Caryophyllales</taxon>
        <taxon>Cactineae</taxon>
        <taxon>Cactaceae</taxon>
        <taxon>Cactoideae</taxon>
        <taxon>Echinocereeae</taxon>
        <taxon>Carnegiea</taxon>
    </lineage>
</organism>
<protein>
    <submittedName>
        <fullName evidence="1">Uncharacterized protein</fullName>
    </submittedName>
</protein>